<dbReference type="SUPFAM" id="SSF53756">
    <property type="entry name" value="UDP-Glycosyltransferase/glycogen phosphorylase"/>
    <property type="match status" value="1"/>
</dbReference>
<protein>
    <recommendedName>
        <fullName evidence="2">Alpha-1,4 glucan phosphorylase</fullName>
        <ecNumber evidence="2">2.4.1.1</ecNumber>
    </recommendedName>
</protein>
<comment type="cofactor">
    <cofactor evidence="2">
        <name>pyridoxal 5'-phosphate</name>
        <dbReference type="ChEBI" id="CHEBI:597326"/>
    </cofactor>
</comment>
<dbReference type="InterPro" id="IPR000811">
    <property type="entry name" value="Glyco_trans_35"/>
</dbReference>
<accession>A0AAD4T861</accession>
<organism evidence="3 4">
    <name type="scientific">Papaver atlanticum</name>
    <dbReference type="NCBI Taxonomy" id="357466"/>
    <lineage>
        <taxon>Eukaryota</taxon>
        <taxon>Viridiplantae</taxon>
        <taxon>Streptophyta</taxon>
        <taxon>Embryophyta</taxon>
        <taxon>Tracheophyta</taxon>
        <taxon>Spermatophyta</taxon>
        <taxon>Magnoliopsida</taxon>
        <taxon>Ranunculales</taxon>
        <taxon>Papaveraceae</taxon>
        <taxon>Papaveroideae</taxon>
        <taxon>Papaver</taxon>
    </lineage>
</organism>
<dbReference type="EC" id="2.4.1.1" evidence="2"/>
<evidence type="ECO:0000256" key="1">
    <source>
        <dbReference type="ARBA" id="ARBA00006047"/>
    </source>
</evidence>
<comment type="function">
    <text evidence="2">Allosteric enzyme that catalyzes the rate-limiting step in glycogen catabolism, the phosphorolytic cleavage of glycogen to produce glucose-1-phosphate, and plays a central role in maintaining cellular and organismal glucose homeostasis.</text>
</comment>
<dbReference type="GO" id="GO:0005980">
    <property type="term" value="P:glycogen catabolic process"/>
    <property type="evidence" value="ECO:0007669"/>
    <property type="project" value="TreeGrafter"/>
</dbReference>
<evidence type="ECO:0000256" key="2">
    <source>
        <dbReference type="RuleBase" id="RU000587"/>
    </source>
</evidence>
<dbReference type="PANTHER" id="PTHR11468:SF4">
    <property type="entry name" value="ALPHA-GLUCAN PHOSPHORYLASE 2, CYTOSOLIC"/>
    <property type="match status" value="1"/>
</dbReference>
<keyword evidence="2" id="KW-0663">Pyridoxal phosphate</keyword>
<sequence length="74" mass="8462">MNTLGAVYRYKKLKEMIPEERAKTTARTIMIGGKAFATCTNTKRIVKLENNVGAVVNCDLKFNNYLKYTHCKMN</sequence>
<gene>
    <name evidence="3" type="ORF">MKW98_009164</name>
</gene>
<comment type="caution">
    <text evidence="3">The sequence shown here is derived from an EMBL/GenBank/DDBJ whole genome shotgun (WGS) entry which is preliminary data.</text>
</comment>
<dbReference type="Gene3D" id="3.40.50.2000">
    <property type="entry name" value="Glycogen Phosphorylase B"/>
    <property type="match status" value="1"/>
</dbReference>
<reference evidence="3" key="1">
    <citation type="submission" date="2022-04" db="EMBL/GenBank/DDBJ databases">
        <title>A functionally conserved STORR gene fusion in Papaver species that diverged 16.8 million years ago.</title>
        <authorList>
            <person name="Catania T."/>
        </authorList>
    </citation>
    <scope>NUCLEOTIDE SEQUENCE</scope>
    <source>
        <strain evidence="3">S-188037</strain>
    </source>
</reference>
<dbReference type="PANTHER" id="PTHR11468">
    <property type="entry name" value="GLYCOGEN PHOSPHORYLASE"/>
    <property type="match status" value="1"/>
</dbReference>
<comment type="similarity">
    <text evidence="1 2">Belongs to the glycogen phosphorylase family.</text>
</comment>
<proteinExistence type="inferred from homology"/>
<dbReference type="GO" id="GO:0005737">
    <property type="term" value="C:cytoplasm"/>
    <property type="evidence" value="ECO:0007669"/>
    <property type="project" value="TreeGrafter"/>
</dbReference>
<keyword evidence="2" id="KW-0119">Carbohydrate metabolism</keyword>
<keyword evidence="2" id="KW-0808">Transferase</keyword>
<dbReference type="EMBL" id="JAJJMB010004763">
    <property type="protein sequence ID" value="KAI3941954.1"/>
    <property type="molecule type" value="Genomic_DNA"/>
</dbReference>
<dbReference type="AlphaFoldDB" id="A0AAD4T861"/>
<dbReference type="GO" id="GO:0030170">
    <property type="term" value="F:pyridoxal phosphate binding"/>
    <property type="evidence" value="ECO:0007669"/>
    <property type="project" value="TreeGrafter"/>
</dbReference>
<keyword evidence="4" id="KW-1185">Reference proteome</keyword>
<dbReference type="Proteomes" id="UP001202328">
    <property type="component" value="Unassembled WGS sequence"/>
</dbReference>
<evidence type="ECO:0000313" key="3">
    <source>
        <dbReference type="EMBL" id="KAI3941954.1"/>
    </source>
</evidence>
<evidence type="ECO:0000313" key="4">
    <source>
        <dbReference type="Proteomes" id="UP001202328"/>
    </source>
</evidence>
<dbReference type="Pfam" id="PF00343">
    <property type="entry name" value="Phosphorylase"/>
    <property type="match status" value="1"/>
</dbReference>
<dbReference type="GO" id="GO:0008184">
    <property type="term" value="F:glycogen phosphorylase activity"/>
    <property type="evidence" value="ECO:0007669"/>
    <property type="project" value="InterPro"/>
</dbReference>
<comment type="catalytic activity">
    <reaction evidence="2">
        <text>[(1-&gt;4)-alpha-D-glucosyl](n) + phosphate = [(1-&gt;4)-alpha-D-glucosyl](n-1) + alpha-D-glucose 1-phosphate</text>
        <dbReference type="Rhea" id="RHEA:41732"/>
        <dbReference type="Rhea" id="RHEA-COMP:9584"/>
        <dbReference type="Rhea" id="RHEA-COMP:9586"/>
        <dbReference type="ChEBI" id="CHEBI:15444"/>
        <dbReference type="ChEBI" id="CHEBI:43474"/>
        <dbReference type="ChEBI" id="CHEBI:58601"/>
        <dbReference type="EC" id="2.4.1.1"/>
    </reaction>
</comment>
<name>A0AAD4T861_9MAGN</name>
<keyword evidence="2" id="KW-0328">Glycosyltransferase</keyword>